<dbReference type="CDD" id="cd01335">
    <property type="entry name" value="Radical_SAM"/>
    <property type="match status" value="1"/>
</dbReference>
<gene>
    <name evidence="6" type="ORF">COU02_01460</name>
</gene>
<dbReference type="Proteomes" id="UP000230882">
    <property type="component" value="Unassembled WGS sequence"/>
</dbReference>
<dbReference type="InterPro" id="IPR023885">
    <property type="entry name" value="4Fe4S-binding_SPASM_dom"/>
</dbReference>
<dbReference type="SFLD" id="SFLDS00029">
    <property type="entry name" value="Radical_SAM"/>
    <property type="match status" value="1"/>
</dbReference>
<dbReference type="SFLD" id="SFLDG01067">
    <property type="entry name" value="SPASM/twitch_domain_containing"/>
    <property type="match status" value="1"/>
</dbReference>
<dbReference type="EMBL" id="PFAU01000036">
    <property type="protein sequence ID" value="PIR90988.1"/>
    <property type="molecule type" value="Genomic_DNA"/>
</dbReference>
<name>A0A2H0UVY0_9BACT</name>
<dbReference type="SFLD" id="SFLDG01386">
    <property type="entry name" value="main_SPASM_domain-containing"/>
    <property type="match status" value="1"/>
</dbReference>
<comment type="caution">
    <text evidence="6">The sequence shown here is derived from an EMBL/GenBank/DDBJ whole genome shotgun (WGS) entry which is preliminary data.</text>
</comment>
<dbReference type="PANTHER" id="PTHR11228:SF7">
    <property type="entry name" value="PQQA PEPTIDE CYCLASE"/>
    <property type="match status" value="1"/>
</dbReference>
<dbReference type="Gene3D" id="3.20.20.70">
    <property type="entry name" value="Aldolase class I"/>
    <property type="match status" value="1"/>
</dbReference>
<keyword evidence="3" id="KW-0408">Iron</keyword>
<dbReference type="GO" id="GO:0046872">
    <property type="term" value="F:metal ion binding"/>
    <property type="evidence" value="ECO:0007669"/>
    <property type="project" value="UniProtKB-KW"/>
</dbReference>
<evidence type="ECO:0000256" key="2">
    <source>
        <dbReference type="ARBA" id="ARBA00022723"/>
    </source>
</evidence>
<keyword evidence="2" id="KW-0479">Metal-binding</keyword>
<proteinExistence type="predicted"/>
<dbReference type="InterPro" id="IPR058240">
    <property type="entry name" value="rSAM_sf"/>
</dbReference>
<sequence>MQARRYILRPEFFGGILFDKERKNYFYLDVQTTVALQNITEQPGEISFPKSYIDFLSGEGIISFSDGKTLFSGDVIKYSLQPKDFPAAPLRIHLAITYECPLDCVHCFVKNYKCQQEEMETGELKKLIDRLVGIGTYEVLVSGGEPFTRKDLCECLDYALSKGMIVKLFTNGLLLDERQIEKLRRLKLSYLAIGFDGPDPTSYGSIRGDKGRVAFDKVLRNIQIVRKRLNIPVAIQFTCTKRNTDSQTLSRLVEFAVEHDVLLRVRPINPCGNTLANPDLLLDYQEYLLILQSLYELFLKQGYSPKDIKAKQGNIRFKFSRRSIKFDESPLPYLGWGCPGGYVHAFIDPYGNMYPCGFLVSHLPRDNNDNIREKDPLDIWLNGKGFLFKRSLLGNNTCFDCRYFVTCRGGCRVRALHWKKDINASDPYCRQEFERHKGIKGLFLGGGDCV</sequence>
<feature type="domain" description="Radical SAM core" evidence="5">
    <location>
        <begin position="86"/>
        <end position="307"/>
    </location>
</feature>
<dbReference type="AlphaFoldDB" id="A0A2H0UVY0"/>
<dbReference type="InterPro" id="IPR050377">
    <property type="entry name" value="Radical_SAM_PqqE_MftC-like"/>
</dbReference>
<dbReference type="SMART" id="SM00729">
    <property type="entry name" value="Elp3"/>
    <property type="match status" value="1"/>
</dbReference>
<dbReference type="InterPro" id="IPR007197">
    <property type="entry name" value="rSAM"/>
</dbReference>
<evidence type="ECO:0000313" key="6">
    <source>
        <dbReference type="EMBL" id="PIR90988.1"/>
    </source>
</evidence>
<evidence type="ECO:0000259" key="5">
    <source>
        <dbReference type="PROSITE" id="PS51918"/>
    </source>
</evidence>
<dbReference type="Pfam" id="PF04055">
    <property type="entry name" value="Radical_SAM"/>
    <property type="match status" value="1"/>
</dbReference>
<keyword evidence="4" id="KW-0411">Iron-sulfur</keyword>
<dbReference type="InterPro" id="IPR006638">
    <property type="entry name" value="Elp3/MiaA/NifB-like_rSAM"/>
</dbReference>
<dbReference type="GO" id="GO:0051536">
    <property type="term" value="F:iron-sulfur cluster binding"/>
    <property type="evidence" value="ECO:0007669"/>
    <property type="project" value="UniProtKB-KW"/>
</dbReference>
<evidence type="ECO:0000313" key="7">
    <source>
        <dbReference type="Proteomes" id="UP000230882"/>
    </source>
</evidence>
<evidence type="ECO:0000256" key="1">
    <source>
        <dbReference type="ARBA" id="ARBA00022691"/>
    </source>
</evidence>
<dbReference type="NCBIfam" id="TIGR04085">
    <property type="entry name" value="rSAM_more_4Fe4S"/>
    <property type="match status" value="1"/>
</dbReference>
<dbReference type="PROSITE" id="PS51918">
    <property type="entry name" value="RADICAL_SAM"/>
    <property type="match status" value="1"/>
</dbReference>
<accession>A0A2H0UVY0</accession>
<evidence type="ECO:0000256" key="4">
    <source>
        <dbReference type="ARBA" id="ARBA00023014"/>
    </source>
</evidence>
<dbReference type="PANTHER" id="PTHR11228">
    <property type="entry name" value="RADICAL SAM DOMAIN PROTEIN"/>
    <property type="match status" value="1"/>
</dbReference>
<keyword evidence="1" id="KW-0949">S-adenosyl-L-methionine</keyword>
<organism evidence="6 7">
    <name type="scientific">bacterium (Candidatus Gribaldobacteria) CG10_big_fil_rev_8_21_14_0_10_37_46</name>
    <dbReference type="NCBI Taxonomy" id="2014276"/>
    <lineage>
        <taxon>Bacteria</taxon>
        <taxon>Candidatus Gribaldobacteria</taxon>
    </lineage>
</organism>
<dbReference type="SUPFAM" id="SSF102114">
    <property type="entry name" value="Radical SAM enzymes"/>
    <property type="match status" value="1"/>
</dbReference>
<dbReference type="GO" id="GO:0003824">
    <property type="term" value="F:catalytic activity"/>
    <property type="evidence" value="ECO:0007669"/>
    <property type="project" value="InterPro"/>
</dbReference>
<reference evidence="7" key="1">
    <citation type="submission" date="2017-09" db="EMBL/GenBank/DDBJ databases">
        <title>Depth-based differentiation of microbial function through sediment-hosted aquifers and enrichment of novel symbionts in the deep terrestrial subsurface.</title>
        <authorList>
            <person name="Probst A.J."/>
            <person name="Ladd B."/>
            <person name="Jarett J.K."/>
            <person name="Geller-Mcgrath D.E."/>
            <person name="Sieber C.M.K."/>
            <person name="Emerson J.B."/>
            <person name="Anantharaman K."/>
            <person name="Thomas B.C."/>
            <person name="Malmstrom R."/>
            <person name="Stieglmeier M."/>
            <person name="Klingl A."/>
            <person name="Woyke T."/>
            <person name="Ryan C.M."/>
            <person name="Banfield J.F."/>
        </authorList>
    </citation>
    <scope>NUCLEOTIDE SEQUENCE [LARGE SCALE GENOMIC DNA]</scope>
</reference>
<protein>
    <recommendedName>
        <fullName evidence="5">Radical SAM core domain-containing protein</fullName>
    </recommendedName>
</protein>
<dbReference type="InterPro" id="IPR013785">
    <property type="entry name" value="Aldolase_TIM"/>
</dbReference>
<evidence type="ECO:0000256" key="3">
    <source>
        <dbReference type="ARBA" id="ARBA00023004"/>
    </source>
</evidence>